<dbReference type="PATRIC" id="fig|1423790.3.peg.1365"/>
<evidence type="ECO:0008006" key="3">
    <source>
        <dbReference type="Google" id="ProtNLM"/>
    </source>
</evidence>
<sequence>MIKNEDYNLADTVQMKKPHACQKNDWEILRLGADIRLKCMGCGRVVMLPRSEFNRKVKKVLAKANDPVNAKKEFYLPKDQIARPKVVNNLDKEKGE</sequence>
<dbReference type="Proteomes" id="UP000009311">
    <property type="component" value="Unassembled WGS sequence"/>
</dbReference>
<evidence type="ECO:0000313" key="1">
    <source>
        <dbReference type="EMBL" id="CCI84337.1"/>
    </source>
</evidence>
<gene>
    <name evidence="1" type="ORF">BN53_08990</name>
</gene>
<dbReference type="PANTHER" id="PTHR38455">
    <property type="entry name" value="HYPOTHETICAL CYTOSOLIC PROTEIN"/>
    <property type="match status" value="1"/>
</dbReference>
<dbReference type="InterPro" id="IPR009296">
    <property type="entry name" value="DUF951"/>
</dbReference>
<dbReference type="STRING" id="1423790.BN53_08990"/>
<dbReference type="OrthoDB" id="9802710at2"/>
<dbReference type="Pfam" id="PF06107">
    <property type="entry name" value="DUF951"/>
    <property type="match status" value="1"/>
</dbReference>
<dbReference type="PANTHER" id="PTHR38455:SF1">
    <property type="entry name" value="DUF951 DOMAIN-CONTAINING PROTEIN"/>
    <property type="match status" value="1"/>
</dbReference>
<accession>I7IY82</accession>
<proteinExistence type="predicted"/>
<organism evidence="1 2">
    <name type="scientific">Lactobacillus pasteurii DSM 23907 = CRBIP 24.76</name>
    <dbReference type="NCBI Taxonomy" id="1423790"/>
    <lineage>
        <taxon>Bacteria</taxon>
        <taxon>Bacillati</taxon>
        <taxon>Bacillota</taxon>
        <taxon>Bacilli</taxon>
        <taxon>Lactobacillales</taxon>
        <taxon>Lactobacillaceae</taxon>
        <taxon>Lactobacillus</taxon>
    </lineage>
</organism>
<dbReference type="EMBL" id="CAKD01000001">
    <property type="protein sequence ID" value="CCI84337.1"/>
    <property type="molecule type" value="Genomic_DNA"/>
</dbReference>
<dbReference type="eggNOG" id="COG4481">
    <property type="taxonomic scope" value="Bacteria"/>
</dbReference>
<comment type="caution">
    <text evidence="1">The sequence shown here is derived from an EMBL/GenBank/DDBJ whole genome shotgun (WGS) entry which is preliminary data.</text>
</comment>
<dbReference type="AlphaFoldDB" id="I7IY82"/>
<dbReference type="RefSeq" id="WP_009558885.1">
    <property type="nucleotide sequence ID" value="NZ_AYZN01000004.1"/>
</dbReference>
<keyword evidence="2" id="KW-1185">Reference proteome</keyword>
<evidence type="ECO:0000313" key="2">
    <source>
        <dbReference type="Proteomes" id="UP000009311"/>
    </source>
</evidence>
<name>I7IY82_9LACO</name>
<reference evidence="1 2" key="1">
    <citation type="submission" date="2012-06" db="EMBL/GenBank/DDBJ databases">
        <title>Draft Genome Sequence of Lactobacillus pasteurii CRBIP 24.76T.</title>
        <authorList>
            <person name="Cousin S."/>
            <person name="Bouchier C."/>
            <person name="Loux V."/>
            <person name="Ma L."/>
            <person name="Creno S."/>
            <person name="Bizet C."/>
            <person name="Clermont D."/>
        </authorList>
    </citation>
    <scope>NUCLEOTIDE SEQUENCE [LARGE SCALE GENOMIC DNA]</scope>
    <source>
        <strain evidence="2">CRBIP 24.76T</strain>
    </source>
</reference>
<protein>
    <recommendedName>
        <fullName evidence="3">DUF951 domain-containing protein</fullName>
    </recommendedName>
</protein>